<dbReference type="HAMAP" id="MF_01487">
    <property type="entry name" value="RecD"/>
    <property type="match status" value="1"/>
</dbReference>
<keyword evidence="1 11" id="KW-0540">Nuclease</keyword>
<dbReference type="Pfam" id="PF21185">
    <property type="entry name" value="RecD_N"/>
    <property type="match status" value="1"/>
</dbReference>
<feature type="domain" description="RecBCD enzyme subunit RecD N-terminal" evidence="13">
    <location>
        <begin position="20"/>
        <end position="137"/>
    </location>
</feature>
<keyword evidence="8 11" id="KW-0238">DNA-binding</keyword>
<dbReference type="Pfam" id="PF13245">
    <property type="entry name" value="AAA_19"/>
    <property type="match status" value="1"/>
</dbReference>
<dbReference type="Gene3D" id="1.10.10.1020">
    <property type="entry name" value="RecBCD complex, subunit RecD, N-terminal domain"/>
    <property type="match status" value="1"/>
</dbReference>
<dbReference type="GO" id="GO:0005524">
    <property type="term" value="F:ATP binding"/>
    <property type="evidence" value="ECO:0007669"/>
    <property type="project" value="UniProtKB-UniRule"/>
</dbReference>
<organism evidence="14 15">
    <name type="scientific">Caenimonas sedimenti</name>
    <dbReference type="NCBI Taxonomy" id="2596921"/>
    <lineage>
        <taxon>Bacteria</taxon>
        <taxon>Pseudomonadati</taxon>
        <taxon>Pseudomonadota</taxon>
        <taxon>Betaproteobacteria</taxon>
        <taxon>Burkholderiales</taxon>
        <taxon>Comamonadaceae</taxon>
        <taxon>Caenimonas</taxon>
    </lineage>
</organism>
<evidence type="ECO:0000256" key="6">
    <source>
        <dbReference type="ARBA" id="ARBA00022839"/>
    </source>
</evidence>
<evidence type="ECO:0000256" key="11">
    <source>
        <dbReference type="HAMAP-Rule" id="MF_01487"/>
    </source>
</evidence>
<dbReference type="GO" id="GO:0008854">
    <property type="term" value="F:exodeoxyribonuclease V activity"/>
    <property type="evidence" value="ECO:0007669"/>
    <property type="project" value="InterPro"/>
</dbReference>
<evidence type="ECO:0000259" key="12">
    <source>
        <dbReference type="Pfam" id="PF13538"/>
    </source>
</evidence>
<evidence type="ECO:0000313" key="15">
    <source>
        <dbReference type="Proteomes" id="UP000318199"/>
    </source>
</evidence>
<evidence type="ECO:0000256" key="5">
    <source>
        <dbReference type="ARBA" id="ARBA00022806"/>
    </source>
</evidence>
<evidence type="ECO:0000313" key="14">
    <source>
        <dbReference type="EMBL" id="TWO68657.1"/>
    </source>
</evidence>
<dbReference type="PANTHER" id="PTHR43788">
    <property type="entry name" value="DNA2/NAM7 HELICASE FAMILY MEMBER"/>
    <property type="match status" value="1"/>
</dbReference>
<dbReference type="GO" id="GO:0043139">
    <property type="term" value="F:5'-3' DNA helicase activity"/>
    <property type="evidence" value="ECO:0007669"/>
    <property type="project" value="UniProtKB-UniRule"/>
</dbReference>
<dbReference type="EC" id="5.6.2.3" evidence="11"/>
<evidence type="ECO:0000256" key="2">
    <source>
        <dbReference type="ARBA" id="ARBA00022741"/>
    </source>
</evidence>
<reference evidence="14 15" key="1">
    <citation type="submission" date="2019-07" db="EMBL/GenBank/DDBJ databases">
        <title>Caenimonas sedimenti sp. nov., isolated from activated sludge.</title>
        <authorList>
            <person name="Xu J."/>
        </authorList>
    </citation>
    <scope>NUCLEOTIDE SEQUENCE [LARGE SCALE GENOMIC DNA]</scope>
    <source>
        <strain evidence="14 15">HX-9-20</strain>
    </source>
</reference>
<accession>A0A562ZJU4</accession>
<keyword evidence="5 11" id="KW-0347">Helicase</keyword>
<comment type="miscellaneous">
    <text evidence="11">In the RecBCD complex, RecB has a slow 3'-5' helicase, an exonuclease activity and loads RecA onto ssDNA, RecD has a fast 5'-3' helicase activity, while RecC stimulates the ATPase and processivity of the RecB helicase and contributes to recognition of the Chi site.</text>
</comment>
<keyword evidence="9 11" id="KW-0234">DNA repair</keyword>
<dbReference type="InterPro" id="IPR027785">
    <property type="entry name" value="UvrD-like_helicase_C"/>
</dbReference>
<gene>
    <name evidence="11 14" type="primary">recD</name>
    <name evidence="14" type="ORF">FN976_21855</name>
</gene>
<dbReference type="CDD" id="cd17933">
    <property type="entry name" value="DEXSc_RecD-like"/>
    <property type="match status" value="1"/>
</dbReference>
<comment type="caution">
    <text evidence="14">The sequence shown here is derived from an EMBL/GenBank/DDBJ whole genome shotgun (WGS) entry which is preliminary data.</text>
</comment>
<sequence length="690" mass="73039">MTPPVATVAQLAQLEAWVRHGWLREIDAALAAFLAREAPDAHPLLLLGAALASHQLGRGHAFLDLRAVLADAGETLALPPEEGDAPAADLPLGPAQVLAGIRLEDWRAALDHASLVGFGDSAGAGATPLVLAGDRLYLRRYWRYERTVDEAIAERLASPASLGTGGEARLHAVLSALFPPADDLFAPLDWQKVACALAARSRFAIVTGGPGTGKTTTVVRLLAVLQDLAMATGPKLRIRLAAPTGKAAARLNESIASAVANLLLARDAHGERVRAAIPTEVTTVHRLLGSRMDTRRFHHHARNPLPLDVLVLDEASMVDLEMMANVLEALPAHARLVLLGDKDQLASVEAGAVLGALCRRADGGHYTQATTDWLRAVTGEDVPGDMRDPRGQPLDQAVVKLRKSHRFTEGSGIRRLADAVNAGDAGALAALRADPPADLAFAELPMDGEALRQLVLEGAVDAVGAVPAARAGRPRRDAPLGFRHYLGVLRRRKPPAAADAAAMDGWARDVLDAFGAFRLLCAVRRGPAGVETLNAQVAAWLQAEGLVPADQGWYLGRPVMVIRNDYGLGLMNGDVGVTLAQPPAGGGRGDWTLRVAFARGDGGIRWVLPSRLQGVETAFAMTVHKSQGSEFAHAALLLPDRMNRVLTRELVYTAVTRASARLTVAGHLGLLEPAIARRLARTGGLLDAES</sequence>
<name>A0A562ZJU4_9BURK</name>
<evidence type="ECO:0000256" key="3">
    <source>
        <dbReference type="ARBA" id="ARBA00022763"/>
    </source>
</evidence>
<evidence type="ECO:0000256" key="10">
    <source>
        <dbReference type="ARBA" id="ARBA00023235"/>
    </source>
</evidence>
<dbReference type="GO" id="GO:0017116">
    <property type="term" value="F:single-stranded DNA helicase activity"/>
    <property type="evidence" value="ECO:0007669"/>
    <property type="project" value="TreeGrafter"/>
</dbReference>
<evidence type="ECO:0000259" key="13">
    <source>
        <dbReference type="Pfam" id="PF21185"/>
    </source>
</evidence>
<feature type="binding site" evidence="11">
    <location>
        <begin position="208"/>
        <end position="215"/>
    </location>
    <ligand>
        <name>ATP</name>
        <dbReference type="ChEBI" id="CHEBI:30616"/>
    </ligand>
</feature>
<comment type="subunit">
    <text evidence="11">Heterotrimer of RecB, RecC and RecD. All subunits contribute to DNA-binding.</text>
</comment>
<dbReference type="SUPFAM" id="SSF52540">
    <property type="entry name" value="P-loop containing nucleoside triphosphate hydrolases"/>
    <property type="match status" value="2"/>
</dbReference>
<dbReference type="PANTHER" id="PTHR43788:SF6">
    <property type="entry name" value="DNA HELICASE B"/>
    <property type="match status" value="1"/>
</dbReference>
<evidence type="ECO:0000256" key="4">
    <source>
        <dbReference type="ARBA" id="ARBA00022801"/>
    </source>
</evidence>
<dbReference type="GO" id="GO:0003677">
    <property type="term" value="F:DNA binding"/>
    <property type="evidence" value="ECO:0007669"/>
    <property type="project" value="UniProtKB-UniRule"/>
</dbReference>
<comment type="similarity">
    <text evidence="11">Belongs to the RecD family.</text>
</comment>
<dbReference type="GO" id="GO:0009338">
    <property type="term" value="C:exodeoxyribonuclease V complex"/>
    <property type="evidence" value="ECO:0007669"/>
    <property type="project" value="InterPro"/>
</dbReference>
<comment type="catalytic activity">
    <reaction evidence="11">
        <text>ATP + H2O = ADP + phosphate + H(+)</text>
        <dbReference type="Rhea" id="RHEA:13065"/>
        <dbReference type="ChEBI" id="CHEBI:15377"/>
        <dbReference type="ChEBI" id="CHEBI:15378"/>
        <dbReference type="ChEBI" id="CHEBI:30616"/>
        <dbReference type="ChEBI" id="CHEBI:43474"/>
        <dbReference type="ChEBI" id="CHEBI:456216"/>
        <dbReference type="EC" id="5.6.2.3"/>
    </reaction>
</comment>
<dbReference type="InterPro" id="IPR027417">
    <property type="entry name" value="P-loop_NTPase"/>
</dbReference>
<dbReference type="EMBL" id="VOBQ01000018">
    <property type="protein sequence ID" value="TWO68657.1"/>
    <property type="molecule type" value="Genomic_DNA"/>
</dbReference>
<keyword evidence="7 11" id="KW-0067">ATP-binding</keyword>
<evidence type="ECO:0000256" key="1">
    <source>
        <dbReference type="ARBA" id="ARBA00022722"/>
    </source>
</evidence>
<dbReference type="CDD" id="cd18809">
    <property type="entry name" value="SF1_C_RecD"/>
    <property type="match status" value="1"/>
</dbReference>
<dbReference type="InterPro" id="IPR006344">
    <property type="entry name" value="RecD"/>
</dbReference>
<proteinExistence type="inferred from homology"/>
<evidence type="ECO:0000256" key="8">
    <source>
        <dbReference type="ARBA" id="ARBA00023125"/>
    </source>
</evidence>
<dbReference type="Proteomes" id="UP000318199">
    <property type="component" value="Unassembled WGS sequence"/>
</dbReference>
<dbReference type="NCBIfam" id="TIGR01447">
    <property type="entry name" value="recD"/>
    <property type="match status" value="1"/>
</dbReference>
<dbReference type="InterPro" id="IPR050534">
    <property type="entry name" value="Coronavir_polyprotein_1ab"/>
</dbReference>
<dbReference type="GO" id="GO:0000724">
    <property type="term" value="P:double-strand break repair via homologous recombination"/>
    <property type="evidence" value="ECO:0007669"/>
    <property type="project" value="UniProtKB-UniRule"/>
</dbReference>
<dbReference type="Gene3D" id="3.40.50.300">
    <property type="entry name" value="P-loop containing nucleotide triphosphate hydrolases"/>
    <property type="match status" value="3"/>
</dbReference>
<feature type="domain" description="UvrD-like helicase C-terminal" evidence="12">
    <location>
        <begin position="618"/>
        <end position="664"/>
    </location>
</feature>
<dbReference type="OrthoDB" id="9803432at2"/>
<keyword evidence="6 11" id="KW-0269">Exonuclease</keyword>
<comment type="function">
    <text evidence="11">A helicase/nuclease that prepares dsDNA breaks (DSB) for recombinational DNA repair. Binds to DSBs and unwinds DNA via a highly rapid and processive ATP-dependent bidirectional helicase activity. Unwinds dsDNA until it encounters a Chi (crossover hotspot instigator) sequence from the 3' direction. Cuts ssDNA a few nucleotides 3' to the Chi site. The properties and activities of the enzyme are changed at Chi. The Chi-altered holoenzyme produces a long 3'-ssDNA overhang and facilitates RecA-binding to the ssDNA for homologous DNA recombination and repair. Holoenzyme degrades any linearized DNA that is unable to undergo homologous recombination. In the holoenzyme this subunit has ssDNA-dependent ATPase and 5'-3' helicase activity. When added to pre-assembled RecBC greatly stimulates nuclease activity and augments holoenzyme processivity. Negatively regulates the RecA-loading ability of RecBCD.</text>
</comment>
<keyword evidence="2 11" id="KW-0547">Nucleotide-binding</keyword>
<dbReference type="InterPro" id="IPR049550">
    <property type="entry name" value="RecD_N"/>
</dbReference>
<keyword evidence="3 11" id="KW-0227">DNA damage</keyword>
<protein>
    <recommendedName>
        <fullName evidence="11">RecBCD enzyme subunit RecD</fullName>
        <ecNumber evidence="11">5.6.2.3</ecNumber>
    </recommendedName>
    <alternativeName>
        <fullName evidence="11">DNA 5'-3' helicase subunit RecD</fullName>
    </alternativeName>
    <alternativeName>
        <fullName evidence="11">Exonuclease V subunit RecD</fullName>
        <shortName evidence="11">ExoV subunit RecD</shortName>
    </alternativeName>
    <alternativeName>
        <fullName evidence="11">Helicase/nuclease RecBCD subunit RecD</fullName>
    </alternativeName>
</protein>
<dbReference type="RefSeq" id="WP_145895201.1">
    <property type="nucleotide sequence ID" value="NZ_VOBQ01000018.1"/>
</dbReference>
<dbReference type="AlphaFoldDB" id="A0A562ZJU4"/>
<dbReference type="Pfam" id="PF13538">
    <property type="entry name" value="UvrD_C_2"/>
    <property type="match status" value="1"/>
</dbReference>
<keyword evidence="10 11" id="KW-0413">Isomerase</keyword>
<evidence type="ECO:0000256" key="9">
    <source>
        <dbReference type="ARBA" id="ARBA00023204"/>
    </source>
</evidence>
<dbReference type="InterPro" id="IPR041851">
    <property type="entry name" value="RecD_N_sf"/>
</dbReference>
<keyword evidence="4 11" id="KW-0378">Hydrolase</keyword>
<evidence type="ECO:0000256" key="7">
    <source>
        <dbReference type="ARBA" id="ARBA00022840"/>
    </source>
</evidence>
<dbReference type="GO" id="GO:0016887">
    <property type="term" value="F:ATP hydrolysis activity"/>
    <property type="evidence" value="ECO:0007669"/>
    <property type="project" value="RHEA"/>
</dbReference>
<keyword evidence="15" id="KW-1185">Reference proteome</keyword>